<evidence type="ECO:0000313" key="2">
    <source>
        <dbReference type="Proteomes" id="UP000264800"/>
    </source>
</evidence>
<accession>A0A3Q2ZHH4</accession>
<sequence length="263" mass="28591">LSGTLIIFYDNVWCGTWRPTKCRGPIAAQYQSPGPKYLLPGLTGACQHDPTKYKAPMYSFSSRHKVANTDCSPGPKYLLPSNITRQGRDGTPVFSLYSRLKQQELFPVPGPGQYSPERSQNLIFPSTPAYSLSGRSSDINKNLTPGPATYTLPSLLGPQSVIAPSAPCYTLSGRSQKGAFHEDMKNTPGPAAYTAADPSISGARSPQYSIAGRHFLPDKATDTPGPGAYCPEQSNISTFSHLFPFIFSVKQHGFFFVSYTSFC</sequence>
<dbReference type="Proteomes" id="UP000264800">
    <property type="component" value="Unplaced"/>
</dbReference>
<dbReference type="Ensembl" id="ENSKMAT00000003214.1">
    <property type="protein sequence ID" value="ENSKMAP00000003151.1"/>
    <property type="gene ID" value="ENSKMAG00000002304.1"/>
</dbReference>
<name>A0A3Q2ZHH4_KRYMA</name>
<dbReference type="GO" id="GO:0005856">
    <property type="term" value="C:cytoskeleton"/>
    <property type="evidence" value="ECO:0007669"/>
    <property type="project" value="TreeGrafter"/>
</dbReference>
<reference evidence="1" key="2">
    <citation type="submission" date="2025-09" db="UniProtKB">
        <authorList>
            <consortium name="Ensembl"/>
        </authorList>
    </citation>
    <scope>IDENTIFICATION</scope>
</reference>
<evidence type="ECO:0000313" key="1">
    <source>
        <dbReference type="Ensembl" id="ENSKMAP00000003151.1"/>
    </source>
</evidence>
<reference evidence="1" key="1">
    <citation type="submission" date="2025-08" db="UniProtKB">
        <authorList>
            <consortium name="Ensembl"/>
        </authorList>
    </citation>
    <scope>IDENTIFICATION</scope>
</reference>
<proteinExistence type="predicted"/>
<dbReference type="STRING" id="37003.ENSKMAP00000003151"/>
<dbReference type="InterPro" id="IPR010736">
    <property type="entry name" value="SHIPPO-rpt"/>
</dbReference>
<dbReference type="GeneTree" id="ENSGT00940000161995"/>
<dbReference type="InterPro" id="IPR051291">
    <property type="entry name" value="CIMAP"/>
</dbReference>
<dbReference type="PANTHER" id="PTHR21580">
    <property type="entry name" value="SHIPPO-1-RELATED"/>
    <property type="match status" value="1"/>
</dbReference>
<protein>
    <submittedName>
        <fullName evidence="1">Outer dense fiber protein 3-like</fullName>
    </submittedName>
</protein>
<dbReference type="Pfam" id="PF07004">
    <property type="entry name" value="SHIPPO-rpt"/>
    <property type="match status" value="4"/>
</dbReference>
<dbReference type="PANTHER" id="PTHR21580:SF28">
    <property type="entry name" value="BOREALIN N-TERMINAL DOMAIN-CONTAINING PROTEIN-RELATED"/>
    <property type="match status" value="1"/>
</dbReference>
<dbReference type="AlphaFoldDB" id="A0A3Q2ZHH4"/>
<keyword evidence="2" id="KW-1185">Reference proteome</keyword>
<organism evidence="1 2">
    <name type="scientific">Kryptolebias marmoratus</name>
    <name type="common">Mangrove killifish</name>
    <name type="synonym">Rivulus marmoratus</name>
    <dbReference type="NCBI Taxonomy" id="37003"/>
    <lineage>
        <taxon>Eukaryota</taxon>
        <taxon>Metazoa</taxon>
        <taxon>Chordata</taxon>
        <taxon>Craniata</taxon>
        <taxon>Vertebrata</taxon>
        <taxon>Euteleostomi</taxon>
        <taxon>Actinopterygii</taxon>
        <taxon>Neopterygii</taxon>
        <taxon>Teleostei</taxon>
        <taxon>Neoteleostei</taxon>
        <taxon>Acanthomorphata</taxon>
        <taxon>Ovalentaria</taxon>
        <taxon>Atherinomorphae</taxon>
        <taxon>Cyprinodontiformes</taxon>
        <taxon>Rivulidae</taxon>
        <taxon>Kryptolebias</taxon>
    </lineage>
</organism>